<dbReference type="AlphaFoldDB" id="A0A0U1PZY8"/>
<dbReference type="PATRIC" id="fig|1610491.3.peg.1518"/>
<feature type="transmembrane region" description="Helical" evidence="1">
    <location>
        <begin position="76"/>
        <end position="98"/>
    </location>
</feature>
<keyword evidence="1" id="KW-0812">Transmembrane</keyword>
<feature type="domain" description="DUF1468" evidence="2">
    <location>
        <begin position="5"/>
        <end position="137"/>
    </location>
</feature>
<gene>
    <name evidence="3" type="ORF">AAV94_07155</name>
</gene>
<dbReference type="EMBL" id="LBNQ01000023">
    <property type="protein sequence ID" value="KKW68069.1"/>
    <property type="molecule type" value="Genomic_DNA"/>
</dbReference>
<dbReference type="Proteomes" id="UP000050580">
    <property type="component" value="Unassembled WGS sequence"/>
</dbReference>
<evidence type="ECO:0000259" key="2">
    <source>
        <dbReference type="Pfam" id="PF07331"/>
    </source>
</evidence>
<reference evidence="3 4" key="1">
    <citation type="submission" date="2015-05" db="EMBL/GenBank/DDBJ databases">
        <title>Draft genome sequence of Lampropedia sp. CT6, isolated from the microbial mat of a hot water spring, located at Manikaran, India.</title>
        <authorList>
            <person name="Tripathi C."/>
            <person name="Rani P."/>
            <person name="Mahato N.K."/>
            <person name="Lal R."/>
        </authorList>
    </citation>
    <scope>NUCLEOTIDE SEQUENCE [LARGE SCALE GENOMIC DNA]</scope>
    <source>
        <strain evidence="3 4">CT6</strain>
    </source>
</reference>
<feature type="transmembrane region" description="Helical" evidence="1">
    <location>
        <begin position="37"/>
        <end position="55"/>
    </location>
</feature>
<dbReference type="InterPro" id="IPR009936">
    <property type="entry name" value="DUF1468"/>
</dbReference>
<evidence type="ECO:0000256" key="1">
    <source>
        <dbReference type="SAM" id="Phobius"/>
    </source>
</evidence>
<dbReference type="Pfam" id="PF07331">
    <property type="entry name" value="TctB"/>
    <property type="match status" value="1"/>
</dbReference>
<keyword evidence="1" id="KW-0472">Membrane</keyword>
<keyword evidence="4" id="KW-1185">Reference proteome</keyword>
<name>A0A0U1PZY8_9BURK</name>
<dbReference type="STRING" id="1610491.AAV94_07155"/>
<accession>A0A0U1PZY8</accession>
<dbReference type="OrthoDB" id="8795337at2"/>
<dbReference type="RefSeq" id="WP_046741774.1">
    <property type="nucleotide sequence ID" value="NZ_LBNQ01000023.1"/>
</dbReference>
<organism evidence="3 4">
    <name type="scientific">Lampropedia cohaerens</name>
    <dbReference type="NCBI Taxonomy" id="1610491"/>
    <lineage>
        <taxon>Bacteria</taxon>
        <taxon>Pseudomonadati</taxon>
        <taxon>Pseudomonadota</taxon>
        <taxon>Betaproteobacteria</taxon>
        <taxon>Burkholderiales</taxon>
        <taxon>Comamonadaceae</taxon>
        <taxon>Lampropedia</taxon>
    </lineage>
</organism>
<keyword evidence="1" id="KW-1133">Transmembrane helix</keyword>
<comment type="caution">
    <text evidence="3">The sequence shown here is derived from an EMBL/GenBank/DDBJ whole genome shotgun (WGS) entry which is preliminary data.</text>
</comment>
<protein>
    <submittedName>
        <fullName evidence="3">Membrane protein</fullName>
    </submittedName>
</protein>
<proteinExistence type="predicted"/>
<evidence type="ECO:0000313" key="3">
    <source>
        <dbReference type="EMBL" id="KKW68069.1"/>
    </source>
</evidence>
<evidence type="ECO:0000313" key="4">
    <source>
        <dbReference type="Proteomes" id="UP000050580"/>
    </source>
</evidence>
<sequence length="145" mass="15064">MNDRILGIGALALAAVMLGYGWGLEAPFSYEPLGPRAFPLLIAAVMAICGVVLVVKGGGQVQTNPSGANLRIAAMFLVIVGYAVFFESAGFIVATAVMTMLVGRLFGGGWLWPAIAGVVGASAFFYLFDRVLDVVLPVGVLGGWL</sequence>
<feature type="transmembrane region" description="Helical" evidence="1">
    <location>
        <begin position="110"/>
        <end position="128"/>
    </location>
</feature>